<gene>
    <name evidence="2" type="ORF">C7Y44_13725</name>
</gene>
<reference evidence="2 3" key="1">
    <citation type="submission" date="2018-03" db="EMBL/GenBank/DDBJ databases">
        <title>Aerobic endospore-forming bacteria genome sequencing and assembly.</title>
        <authorList>
            <person name="Cavalcante D.A."/>
            <person name="Driks A."/>
            <person name="Putonti C."/>
            <person name="De-Souza M.T."/>
        </authorList>
    </citation>
    <scope>NUCLEOTIDE SEQUENCE [LARGE SCALE GENOMIC DNA]</scope>
    <source>
        <strain evidence="2 3">SDF0028</strain>
    </source>
</reference>
<sequence length="335" mass="36893">MSRHFGIVNIVAILFIAALLLGYMRYVSQEKDEIERLKLSYAIDYATDAGAMAMLNTGNLDMDYTKQKAVTVNPALALDTFLDVFAFNYDMYPSAENKALIKDYIPVAAVAGYDGYYLASHQLVTNEAGNYPETPANEVEWDLVFGMKMPYLYTYGGTSYGLNMGMEESLALTDSTLAKIHGLPPTSTGSLSSGEARKIINNNISNDMAYQINETNTTNPYWKNFFYIPSQLTTFSGVNPIEGPSLLVLVQNVTLTTSKPISGFSIGGSKIDRARMVLGYTRNGTKYYAFADKAPVSTEVDPVKGIVIENIYSTAKEAALAGYYFDMEPELGKKK</sequence>
<evidence type="ECO:0008006" key="4">
    <source>
        <dbReference type="Google" id="ProtNLM"/>
    </source>
</evidence>
<feature type="transmembrane region" description="Helical" evidence="1">
    <location>
        <begin position="6"/>
        <end position="26"/>
    </location>
</feature>
<keyword evidence="1" id="KW-1133">Transmembrane helix</keyword>
<keyword evidence="3" id="KW-1185">Reference proteome</keyword>
<dbReference type="Proteomes" id="UP000316208">
    <property type="component" value="Unassembled WGS sequence"/>
</dbReference>
<name>A0ABY3AN44_PAEPP</name>
<evidence type="ECO:0000313" key="3">
    <source>
        <dbReference type="Proteomes" id="UP000316208"/>
    </source>
</evidence>
<organism evidence="2 3">
    <name type="scientific">Paenibacillus popilliae</name>
    <name type="common">Bacillus popilliae</name>
    <dbReference type="NCBI Taxonomy" id="78057"/>
    <lineage>
        <taxon>Bacteria</taxon>
        <taxon>Bacillati</taxon>
        <taxon>Bacillota</taxon>
        <taxon>Bacilli</taxon>
        <taxon>Bacillales</taxon>
        <taxon>Paenibacillaceae</taxon>
        <taxon>Paenibacillus</taxon>
    </lineage>
</organism>
<dbReference type="RefSeq" id="WP_142544364.1">
    <property type="nucleotide sequence ID" value="NZ_SADY01000004.1"/>
</dbReference>
<accession>A0ABY3AN44</accession>
<keyword evidence="1" id="KW-0812">Transmembrane</keyword>
<comment type="caution">
    <text evidence="2">The sequence shown here is derived from an EMBL/GenBank/DDBJ whole genome shotgun (WGS) entry which is preliminary data.</text>
</comment>
<keyword evidence="1" id="KW-0472">Membrane</keyword>
<protein>
    <recommendedName>
        <fullName evidence="4">Flp pilus-assembly TadG-like N-terminal domain-containing protein</fullName>
    </recommendedName>
</protein>
<evidence type="ECO:0000256" key="1">
    <source>
        <dbReference type="SAM" id="Phobius"/>
    </source>
</evidence>
<evidence type="ECO:0000313" key="2">
    <source>
        <dbReference type="EMBL" id="TQR44214.1"/>
    </source>
</evidence>
<dbReference type="EMBL" id="SADY01000004">
    <property type="protein sequence ID" value="TQR44214.1"/>
    <property type="molecule type" value="Genomic_DNA"/>
</dbReference>
<proteinExistence type="predicted"/>